<dbReference type="Proteomes" id="UP000681720">
    <property type="component" value="Unassembled WGS sequence"/>
</dbReference>
<protein>
    <submittedName>
        <fullName evidence="1">Uncharacterized protein</fullName>
    </submittedName>
</protein>
<evidence type="ECO:0000313" key="3">
    <source>
        <dbReference type="EMBL" id="CAF4920588.1"/>
    </source>
</evidence>
<dbReference type="EMBL" id="CAJNOW010015313">
    <property type="protein sequence ID" value="CAF1640905.1"/>
    <property type="molecule type" value="Genomic_DNA"/>
</dbReference>
<evidence type="ECO:0000313" key="5">
    <source>
        <dbReference type="Proteomes" id="UP000663834"/>
    </source>
</evidence>
<gene>
    <name evidence="2" type="ORF">BYL167_LOCUS36881</name>
    <name evidence="3" type="ORF">GIL414_LOCUS52794</name>
    <name evidence="4" type="ORF">GIL414_LOCUS53274</name>
    <name evidence="1" type="ORF">KQP761_LOCUS28052</name>
</gene>
<evidence type="ECO:0000313" key="1">
    <source>
        <dbReference type="EMBL" id="CAF1640905.1"/>
    </source>
</evidence>
<sequence length="48" mass="5507">MMPTDAEIIDIRSLRCALPLSDMLINDEKTASNKNVQNENKLIKQLDY</sequence>
<feature type="non-terminal residue" evidence="1">
    <location>
        <position position="48"/>
    </location>
</feature>
<dbReference type="AlphaFoldDB" id="A0A816DZP9"/>
<dbReference type="Proteomes" id="UP000663834">
    <property type="component" value="Unassembled WGS sequence"/>
</dbReference>
<name>A0A816DZP9_9BILA</name>
<dbReference type="Proteomes" id="UP000681967">
    <property type="component" value="Unassembled WGS sequence"/>
</dbReference>
<accession>A0A816DZP9</accession>
<dbReference type="EMBL" id="CAJOBJ010184434">
    <property type="protein sequence ID" value="CAF4930320.1"/>
    <property type="molecule type" value="Genomic_DNA"/>
</dbReference>
<evidence type="ECO:0000313" key="2">
    <source>
        <dbReference type="EMBL" id="CAF4520281.1"/>
    </source>
</evidence>
<dbReference type="EMBL" id="CAJOBJ010181678">
    <property type="protein sequence ID" value="CAF4920588.1"/>
    <property type="molecule type" value="Genomic_DNA"/>
</dbReference>
<proteinExistence type="predicted"/>
<reference evidence="1" key="1">
    <citation type="submission" date="2021-02" db="EMBL/GenBank/DDBJ databases">
        <authorList>
            <person name="Nowell W R."/>
        </authorList>
    </citation>
    <scope>NUCLEOTIDE SEQUENCE</scope>
</reference>
<evidence type="ECO:0000313" key="4">
    <source>
        <dbReference type="EMBL" id="CAF4930320.1"/>
    </source>
</evidence>
<dbReference type="EMBL" id="CAJOBH010081696">
    <property type="protein sequence ID" value="CAF4520281.1"/>
    <property type="molecule type" value="Genomic_DNA"/>
</dbReference>
<organism evidence="1 5">
    <name type="scientific">Rotaria magnacalcarata</name>
    <dbReference type="NCBI Taxonomy" id="392030"/>
    <lineage>
        <taxon>Eukaryota</taxon>
        <taxon>Metazoa</taxon>
        <taxon>Spiralia</taxon>
        <taxon>Gnathifera</taxon>
        <taxon>Rotifera</taxon>
        <taxon>Eurotatoria</taxon>
        <taxon>Bdelloidea</taxon>
        <taxon>Philodinida</taxon>
        <taxon>Philodinidae</taxon>
        <taxon>Rotaria</taxon>
    </lineage>
</organism>
<comment type="caution">
    <text evidence="1">The sequence shown here is derived from an EMBL/GenBank/DDBJ whole genome shotgun (WGS) entry which is preliminary data.</text>
</comment>